<dbReference type="InterPro" id="IPR009045">
    <property type="entry name" value="Zn_M74/Hedgehog-like"/>
</dbReference>
<dbReference type="InterPro" id="IPR039561">
    <property type="entry name" value="Peptidase_M15C"/>
</dbReference>
<dbReference type="Gene3D" id="3.30.1380.10">
    <property type="match status" value="1"/>
</dbReference>
<keyword evidence="4" id="KW-1185">Reference proteome</keyword>
<organism evidence="3 4">
    <name type="scientific">Virgibacillus oceani</name>
    <dbReference type="NCBI Taxonomy" id="1479511"/>
    <lineage>
        <taxon>Bacteria</taxon>
        <taxon>Bacillati</taxon>
        <taxon>Bacillota</taxon>
        <taxon>Bacilli</taxon>
        <taxon>Bacillales</taxon>
        <taxon>Bacillaceae</taxon>
        <taxon>Virgibacillus</taxon>
    </lineage>
</organism>
<comment type="caution">
    <text evidence="3">The sequence shown here is derived from an EMBL/GenBank/DDBJ whole genome shotgun (WGS) entry which is preliminary data.</text>
</comment>
<dbReference type="PANTHER" id="PTHR34385:SF1">
    <property type="entry name" value="PEPTIDOGLYCAN L-ALANYL-D-GLUTAMATE ENDOPEPTIDASE CWLK"/>
    <property type="match status" value="1"/>
</dbReference>
<dbReference type="SUPFAM" id="SSF55166">
    <property type="entry name" value="Hedgehog/DD-peptidase"/>
    <property type="match status" value="1"/>
</dbReference>
<proteinExistence type="predicted"/>
<evidence type="ECO:0000313" key="4">
    <source>
        <dbReference type="Proteomes" id="UP000622860"/>
    </source>
</evidence>
<dbReference type="AlphaFoldDB" id="A0A917M734"/>
<dbReference type="Proteomes" id="UP000622860">
    <property type="component" value="Unassembled WGS sequence"/>
</dbReference>
<sequence length="184" mass="21281">MKKINKDILTWVIIILFFTLIIIAYNQVNNKYTDFGEDAALPAELHPIVEEKKDILLKKASKIGITVIITEKVRSIKQQNELYRQGRVKEGDVVTHAKGGESYHNYGLAFDYALENQEGELIWDIHYDGNNNDKSDWFEVADLAKDMGFTWGGDWHHFKDYPHLQMDFGLSIRQLKNGLRPKAK</sequence>
<keyword evidence="1" id="KW-0812">Transmembrane</keyword>
<name>A0A917M734_9BACI</name>
<keyword evidence="1" id="KW-1133">Transmembrane helix</keyword>
<dbReference type="RefSeq" id="WP_188456085.1">
    <property type="nucleotide sequence ID" value="NZ_BMFR01000013.1"/>
</dbReference>
<evidence type="ECO:0000313" key="3">
    <source>
        <dbReference type="EMBL" id="GGG81649.1"/>
    </source>
</evidence>
<evidence type="ECO:0000256" key="1">
    <source>
        <dbReference type="SAM" id="Phobius"/>
    </source>
</evidence>
<dbReference type="EMBL" id="BMFR01000013">
    <property type="protein sequence ID" value="GGG81649.1"/>
    <property type="molecule type" value="Genomic_DNA"/>
</dbReference>
<feature type="domain" description="Peptidase M15C" evidence="2">
    <location>
        <begin position="97"/>
        <end position="166"/>
    </location>
</feature>
<dbReference type="GO" id="GO:0008233">
    <property type="term" value="F:peptidase activity"/>
    <property type="evidence" value="ECO:0007669"/>
    <property type="project" value="InterPro"/>
</dbReference>
<reference evidence="3" key="2">
    <citation type="submission" date="2020-09" db="EMBL/GenBank/DDBJ databases">
        <authorList>
            <person name="Sun Q."/>
            <person name="Zhou Y."/>
        </authorList>
    </citation>
    <scope>NUCLEOTIDE SEQUENCE</scope>
    <source>
        <strain evidence="3">CGMCC 1.12754</strain>
    </source>
</reference>
<dbReference type="PANTHER" id="PTHR34385">
    <property type="entry name" value="D-ALANYL-D-ALANINE CARBOXYPEPTIDASE"/>
    <property type="match status" value="1"/>
</dbReference>
<gene>
    <name evidence="3" type="primary">cwlK</name>
    <name evidence="3" type="ORF">GCM10011398_28910</name>
</gene>
<evidence type="ECO:0000259" key="2">
    <source>
        <dbReference type="Pfam" id="PF13539"/>
    </source>
</evidence>
<dbReference type="CDD" id="cd14845">
    <property type="entry name" value="L-Ala-D-Glu_peptidase_like"/>
    <property type="match status" value="1"/>
</dbReference>
<reference evidence="3" key="1">
    <citation type="journal article" date="2014" name="Int. J. Syst. Evol. Microbiol.">
        <title>Complete genome sequence of Corynebacterium casei LMG S-19264T (=DSM 44701T), isolated from a smear-ripened cheese.</title>
        <authorList>
            <consortium name="US DOE Joint Genome Institute (JGI-PGF)"/>
            <person name="Walter F."/>
            <person name="Albersmeier A."/>
            <person name="Kalinowski J."/>
            <person name="Ruckert C."/>
        </authorList>
    </citation>
    <scope>NUCLEOTIDE SEQUENCE</scope>
    <source>
        <strain evidence="3">CGMCC 1.12754</strain>
    </source>
</reference>
<keyword evidence="1" id="KW-0472">Membrane</keyword>
<dbReference type="InterPro" id="IPR052179">
    <property type="entry name" value="DD-CPase-like"/>
</dbReference>
<dbReference type="Pfam" id="PF13539">
    <property type="entry name" value="Peptidase_M15_4"/>
    <property type="match status" value="1"/>
</dbReference>
<accession>A0A917M734</accession>
<protein>
    <submittedName>
        <fullName evidence="3">Peptidoglycan L-alanyl-D-glutamate endopeptidase CwlK</fullName>
    </submittedName>
</protein>
<feature type="transmembrane region" description="Helical" evidence="1">
    <location>
        <begin position="7"/>
        <end position="25"/>
    </location>
</feature>